<reference evidence="4" key="1">
    <citation type="submission" date="2017-05" db="EMBL/GenBank/DDBJ databases">
        <title>Physiological properties and genetic analysis related to exopolysaccharide production of fresh-water unicellular cyanobacterium Aphanothece sacrum, Suizenji Nori, that has been cultured as a food source in Japan.</title>
        <authorList>
            <person name="Kanesaki Y."/>
            <person name="Yoshikawa S."/>
            <person name="Ohki K."/>
        </authorList>
    </citation>
    <scope>NUCLEOTIDE SEQUENCE [LARGE SCALE GENOMIC DNA]</scope>
    <source>
        <strain evidence="4">FPU1</strain>
    </source>
</reference>
<organism evidence="3 4">
    <name type="scientific">Aphanothece sacrum FPU1</name>
    <dbReference type="NCBI Taxonomy" id="1920663"/>
    <lineage>
        <taxon>Bacteria</taxon>
        <taxon>Bacillati</taxon>
        <taxon>Cyanobacteriota</taxon>
        <taxon>Cyanophyceae</taxon>
        <taxon>Oscillatoriophycideae</taxon>
        <taxon>Chroococcales</taxon>
        <taxon>Aphanothecaceae</taxon>
        <taxon>Aphanothece</taxon>
    </lineage>
</organism>
<dbReference type="PANTHER" id="PTHR21666">
    <property type="entry name" value="PEPTIDASE-RELATED"/>
    <property type="match status" value="1"/>
</dbReference>
<protein>
    <recommendedName>
        <fullName evidence="5">Peptidase</fullName>
    </recommendedName>
</protein>
<evidence type="ECO:0000259" key="1">
    <source>
        <dbReference type="Pfam" id="PF01476"/>
    </source>
</evidence>
<proteinExistence type="predicted"/>
<dbReference type="Pfam" id="PF01551">
    <property type="entry name" value="Peptidase_M23"/>
    <property type="match status" value="1"/>
</dbReference>
<comment type="caution">
    <text evidence="3">The sequence shown here is derived from an EMBL/GenBank/DDBJ whole genome shotgun (WGS) entry which is preliminary data.</text>
</comment>
<sequence length="242" mass="26435">MAPGETIESIAKRYKLIPATLVRLNPSLAQGKVPVGQDILIPPFDGIRVQVPNGATWRDLSTAYGVRADVLFEINGCVPNPKVAFIPGVNWQPWETPRRGDYTGLKSYPLPFVAPIGLGYGWHTNPTTGQSFFHGGVDLLAEPGTPVLAADRGMVIFVAQEGSYGFLVVVDHGNGRQTRYAHLSRFKAKIGQSVQAGDVLGYVGKTGKPDILQPHLHFEVRYKFPVGWVAQDPETHFPKVNP</sequence>
<evidence type="ECO:0000313" key="4">
    <source>
        <dbReference type="Proteomes" id="UP000287247"/>
    </source>
</evidence>
<dbReference type="InterPro" id="IPR036779">
    <property type="entry name" value="LysM_dom_sf"/>
</dbReference>
<dbReference type="EMBL" id="BDQK01000006">
    <property type="protein sequence ID" value="GBF80280.1"/>
    <property type="molecule type" value="Genomic_DNA"/>
</dbReference>
<keyword evidence="4" id="KW-1185">Reference proteome</keyword>
<dbReference type="InterPro" id="IPR050570">
    <property type="entry name" value="Cell_wall_metabolism_enzyme"/>
</dbReference>
<gene>
    <name evidence="3" type="ORF">AsFPU1_1681</name>
</gene>
<dbReference type="InterPro" id="IPR016047">
    <property type="entry name" value="M23ase_b-sheet_dom"/>
</dbReference>
<dbReference type="AlphaFoldDB" id="A0A401IGG3"/>
<dbReference type="PANTHER" id="PTHR21666:SF290">
    <property type="entry name" value="PEPTIDASE M23 DOMAIN PROTEIN"/>
    <property type="match status" value="1"/>
</dbReference>
<dbReference type="CDD" id="cd00118">
    <property type="entry name" value="LysM"/>
    <property type="match status" value="1"/>
</dbReference>
<feature type="domain" description="LysM" evidence="1">
    <location>
        <begin position="3"/>
        <end position="42"/>
    </location>
</feature>
<dbReference type="Proteomes" id="UP000287247">
    <property type="component" value="Unassembled WGS sequence"/>
</dbReference>
<dbReference type="CDD" id="cd12797">
    <property type="entry name" value="M23_peptidase"/>
    <property type="match status" value="1"/>
</dbReference>
<feature type="domain" description="M23ase beta-sheet core" evidence="2">
    <location>
        <begin position="133"/>
        <end position="223"/>
    </location>
</feature>
<dbReference type="SUPFAM" id="SSF51261">
    <property type="entry name" value="Duplicated hybrid motif"/>
    <property type="match status" value="1"/>
</dbReference>
<evidence type="ECO:0000259" key="2">
    <source>
        <dbReference type="Pfam" id="PF01551"/>
    </source>
</evidence>
<accession>A0A401IGG3</accession>
<dbReference type="Gene3D" id="3.10.350.10">
    <property type="entry name" value="LysM domain"/>
    <property type="match status" value="1"/>
</dbReference>
<evidence type="ECO:0000313" key="3">
    <source>
        <dbReference type="EMBL" id="GBF80280.1"/>
    </source>
</evidence>
<dbReference type="Gene3D" id="2.70.70.10">
    <property type="entry name" value="Glucose Permease (Domain IIA)"/>
    <property type="match status" value="1"/>
</dbReference>
<dbReference type="Pfam" id="PF01476">
    <property type="entry name" value="LysM"/>
    <property type="match status" value="1"/>
</dbReference>
<evidence type="ECO:0008006" key="5">
    <source>
        <dbReference type="Google" id="ProtNLM"/>
    </source>
</evidence>
<dbReference type="InterPro" id="IPR018392">
    <property type="entry name" value="LysM"/>
</dbReference>
<dbReference type="InterPro" id="IPR011055">
    <property type="entry name" value="Dup_hybrid_motif"/>
</dbReference>
<name>A0A401IGG3_APHSA</name>
<dbReference type="GO" id="GO:0004222">
    <property type="term" value="F:metalloendopeptidase activity"/>
    <property type="evidence" value="ECO:0007669"/>
    <property type="project" value="TreeGrafter"/>
</dbReference>